<dbReference type="OrthoDB" id="4335667at2"/>
<dbReference type="RefSeq" id="WP_152792149.1">
    <property type="nucleotide sequence ID" value="NZ_BAABEQ010000121.1"/>
</dbReference>
<dbReference type="AlphaFoldDB" id="A0A5N8WIS5"/>
<keyword evidence="2" id="KW-1133">Transmembrane helix</keyword>
<evidence type="ECO:0000256" key="1">
    <source>
        <dbReference type="SAM" id="MobiDB-lite"/>
    </source>
</evidence>
<keyword evidence="2" id="KW-0812">Transmembrane</keyword>
<evidence type="ECO:0000313" key="3">
    <source>
        <dbReference type="EMBL" id="MPY46992.1"/>
    </source>
</evidence>
<dbReference type="EMBL" id="VJZE01000902">
    <property type="protein sequence ID" value="MPY46992.1"/>
    <property type="molecule type" value="Genomic_DNA"/>
</dbReference>
<organism evidence="3 4">
    <name type="scientific">Streptomyces phyllanthi</name>
    <dbReference type="NCBI Taxonomy" id="1803180"/>
    <lineage>
        <taxon>Bacteria</taxon>
        <taxon>Bacillati</taxon>
        <taxon>Actinomycetota</taxon>
        <taxon>Actinomycetes</taxon>
        <taxon>Kitasatosporales</taxon>
        <taxon>Streptomycetaceae</taxon>
        <taxon>Streptomyces</taxon>
    </lineage>
</organism>
<evidence type="ECO:0000256" key="2">
    <source>
        <dbReference type="SAM" id="Phobius"/>
    </source>
</evidence>
<accession>A0A5N8WIS5</accession>
<name>A0A5N8WIS5_9ACTN</name>
<keyword evidence="4" id="KW-1185">Reference proteome</keyword>
<dbReference type="Proteomes" id="UP000326979">
    <property type="component" value="Unassembled WGS sequence"/>
</dbReference>
<feature type="region of interest" description="Disordered" evidence="1">
    <location>
        <begin position="1"/>
        <end position="21"/>
    </location>
</feature>
<protein>
    <submittedName>
        <fullName evidence="3">Uncharacterized protein</fullName>
    </submittedName>
</protein>
<keyword evidence="2" id="KW-0472">Membrane</keyword>
<comment type="caution">
    <text evidence="3">The sequence shown here is derived from an EMBL/GenBank/DDBJ whole genome shotgun (WGS) entry which is preliminary data.</text>
</comment>
<reference evidence="3 4" key="1">
    <citation type="submission" date="2019-07" db="EMBL/GenBank/DDBJ databases">
        <title>New species of Amycolatopsis and Streptomyces.</title>
        <authorList>
            <person name="Duangmal K."/>
            <person name="Teo W.F.A."/>
            <person name="Lipun K."/>
        </authorList>
    </citation>
    <scope>NUCLEOTIDE SEQUENCE [LARGE SCALE GENOMIC DNA]</scope>
    <source>
        <strain evidence="3 4">TISTR 2346</strain>
    </source>
</reference>
<sequence length="260" mass="27843">MNHNPSPETVVDDVPGAPDADRRLRDAFAEAAYGFTPPPVPLAAIERDGRRRRRRRRAALVSAGIGLLLAPLAVFTLRLTVASAEPASEHVRPPATSPSAPSQSPTDSPRAGKVRVVKPGQRVTAADGTEIWLTEEGKFWQLPDETDAEPRFRSVVDGNLDMSTPNITLQEQGSGDGTYFLSGVYVGKGEAARVEITTVSGRPIDGTVLRLAGNEKWGAWYATTPALDSVPQTSDFAGITGHVTVYDAADRVIADQDFTL</sequence>
<evidence type="ECO:0000313" key="4">
    <source>
        <dbReference type="Proteomes" id="UP000326979"/>
    </source>
</evidence>
<gene>
    <name evidence="3" type="ORF">FNH04_46005</name>
</gene>
<feature type="transmembrane region" description="Helical" evidence="2">
    <location>
        <begin position="58"/>
        <end position="77"/>
    </location>
</feature>
<feature type="region of interest" description="Disordered" evidence="1">
    <location>
        <begin position="86"/>
        <end position="114"/>
    </location>
</feature>
<proteinExistence type="predicted"/>
<feature type="compositionally biased region" description="Low complexity" evidence="1">
    <location>
        <begin position="93"/>
        <end position="109"/>
    </location>
</feature>